<dbReference type="Gene3D" id="2.60.120.330">
    <property type="entry name" value="B-lactam Antibiotic, Isopenicillin N Synthase, Chain"/>
    <property type="match status" value="1"/>
</dbReference>
<dbReference type="PROSITE" id="PS51471">
    <property type="entry name" value="FE2OG_OXY"/>
    <property type="match status" value="1"/>
</dbReference>
<reference evidence="8" key="2">
    <citation type="journal article" date="2018" name="Plant J.">
        <title>The Sorghum bicolor reference genome: improved assembly, gene annotations, a transcriptome atlas, and signatures of genome organization.</title>
        <authorList>
            <person name="McCormick R.F."/>
            <person name="Truong S.K."/>
            <person name="Sreedasyam A."/>
            <person name="Jenkins J."/>
            <person name="Shu S."/>
            <person name="Sims D."/>
            <person name="Kennedy M."/>
            <person name="Amirebrahimi M."/>
            <person name="Weers B.D."/>
            <person name="McKinley B."/>
            <person name="Mattison A."/>
            <person name="Morishige D.T."/>
            <person name="Grimwood J."/>
            <person name="Schmutz J."/>
            <person name="Mullet J.E."/>
        </authorList>
    </citation>
    <scope>NUCLEOTIDE SEQUENCE [LARGE SCALE GENOMIC DNA]</scope>
    <source>
        <strain evidence="8">cv. BTx623</strain>
    </source>
</reference>
<dbReference type="GO" id="GO:0016491">
    <property type="term" value="F:oxidoreductase activity"/>
    <property type="evidence" value="ECO:0007669"/>
    <property type="project" value="UniProtKB-KW"/>
</dbReference>
<keyword evidence="3 5" id="KW-0560">Oxidoreductase</keyword>
<dbReference type="InParanoid" id="A0A1B6PTW8"/>
<dbReference type="GO" id="GO:0046872">
    <property type="term" value="F:metal ion binding"/>
    <property type="evidence" value="ECO:0007669"/>
    <property type="project" value="UniProtKB-KW"/>
</dbReference>
<evidence type="ECO:0000256" key="1">
    <source>
        <dbReference type="ARBA" id="ARBA00008056"/>
    </source>
</evidence>
<keyword evidence="8" id="KW-1185">Reference proteome</keyword>
<dbReference type="InterPro" id="IPR044861">
    <property type="entry name" value="IPNS-like_FE2OG_OXY"/>
</dbReference>
<dbReference type="InterPro" id="IPR026992">
    <property type="entry name" value="DIOX_N"/>
</dbReference>
<organism evidence="7 8">
    <name type="scientific">Sorghum bicolor</name>
    <name type="common">Sorghum</name>
    <name type="synonym">Sorghum vulgare</name>
    <dbReference type="NCBI Taxonomy" id="4558"/>
    <lineage>
        <taxon>Eukaryota</taxon>
        <taxon>Viridiplantae</taxon>
        <taxon>Streptophyta</taxon>
        <taxon>Embryophyta</taxon>
        <taxon>Tracheophyta</taxon>
        <taxon>Spermatophyta</taxon>
        <taxon>Magnoliopsida</taxon>
        <taxon>Liliopsida</taxon>
        <taxon>Poales</taxon>
        <taxon>Poaceae</taxon>
        <taxon>PACMAD clade</taxon>
        <taxon>Panicoideae</taxon>
        <taxon>Andropogonodae</taxon>
        <taxon>Andropogoneae</taxon>
        <taxon>Sorghinae</taxon>
        <taxon>Sorghum</taxon>
    </lineage>
</organism>
<dbReference type="InterPro" id="IPR005123">
    <property type="entry name" value="Oxoglu/Fe-dep_dioxygenase_dom"/>
</dbReference>
<dbReference type="SUPFAM" id="SSF51197">
    <property type="entry name" value="Clavaminate synthase-like"/>
    <property type="match status" value="1"/>
</dbReference>
<dbReference type="Pfam" id="PF03171">
    <property type="entry name" value="2OG-FeII_Oxy"/>
    <property type="match status" value="1"/>
</dbReference>
<evidence type="ECO:0000256" key="4">
    <source>
        <dbReference type="ARBA" id="ARBA00023004"/>
    </source>
</evidence>
<name>A0A1B6PTW8_SORBI</name>
<dbReference type="eggNOG" id="KOG0143">
    <property type="taxonomic scope" value="Eukaryota"/>
</dbReference>
<evidence type="ECO:0000256" key="5">
    <source>
        <dbReference type="RuleBase" id="RU003682"/>
    </source>
</evidence>
<evidence type="ECO:0000313" key="8">
    <source>
        <dbReference type="Proteomes" id="UP000000768"/>
    </source>
</evidence>
<dbReference type="AlphaFoldDB" id="A0A1B6PTW8"/>
<accession>A0A1B6PTW8</accession>
<feature type="domain" description="Fe2OG dioxygenase" evidence="6">
    <location>
        <begin position="212"/>
        <end position="313"/>
    </location>
</feature>
<reference evidence="7 8" key="1">
    <citation type="journal article" date="2009" name="Nature">
        <title>The Sorghum bicolor genome and the diversification of grasses.</title>
        <authorList>
            <person name="Paterson A.H."/>
            <person name="Bowers J.E."/>
            <person name="Bruggmann R."/>
            <person name="Dubchak I."/>
            <person name="Grimwood J."/>
            <person name="Gundlach H."/>
            <person name="Haberer G."/>
            <person name="Hellsten U."/>
            <person name="Mitros T."/>
            <person name="Poliakov A."/>
            <person name="Schmutz J."/>
            <person name="Spannagl M."/>
            <person name="Tang H."/>
            <person name="Wang X."/>
            <person name="Wicker T."/>
            <person name="Bharti A.K."/>
            <person name="Chapman J."/>
            <person name="Feltus F.A."/>
            <person name="Gowik U."/>
            <person name="Grigoriev I.V."/>
            <person name="Lyons E."/>
            <person name="Maher C.A."/>
            <person name="Martis M."/>
            <person name="Narechania A."/>
            <person name="Otillar R.P."/>
            <person name="Penning B.W."/>
            <person name="Salamov A.A."/>
            <person name="Wang Y."/>
            <person name="Zhang L."/>
            <person name="Carpita N.C."/>
            <person name="Freeling M."/>
            <person name="Gingle A.R."/>
            <person name="Hash C.T."/>
            <person name="Keller B."/>
            <person name="Klein P."/>
            <person name="Kresovich S."/>
            <person name="McCann M.C."/>
            <person name="Ming R."/>
            <person name="Peterson D.G."/>
            <person name="Mehboob-ur-Rahman"/>
            <person name="Ware D."/>
            <person name="Westhoff P."/>
            <person name="Mayer K.F."/>
            <person name="Messing J."/>
            <person name="Rokhsar D.S."/>
        </authorList>
    </citation>
    <scope>NUCLEOTIDE SEQUENCE [LARGE SCALE GENOMIC DNA]</scope>
    <source>
        <strain evidence="8">cv. BTx623</strain>
    </source>
</reference>
<dbReference type="Proteomes" id="UP000000768">
    <property type="component" value="Chromosome 5"/>
</dbReference>
<keyword evidence="4 5" id="KW-0408">Iron</keyword>
<dbReference type="Pfam" id="PF14226">
    <property type="entry name" value="DIOX_N"/>
    <property type="match status" value="1"/>
</dbReference>
<dbReference type="FunFam" id="2.60.120.330:FF:000018">
    <property type="entry name" value="2-oxoglutarate (2OG) and Fe(II)-dependent oxygenase superfamily protein"/>
    <property type="match status" value="1"/>
</dbReference>
<evidence type="ECO:0000256" key="2">
    <source>
        <dbReference type="ARBA" id="ARBA00022723"/>
    </source>
</evidence>
<proteinExistence type="inferred from homology"/>
<dbReference type="InterPro" id="IPR050295">
    <property type="entry name" value="Plant_2OG-oxidoreductases"/>
</dbReference>
<dbReference type="OMA" id="MCGENAT"/>
<keyword evidence="2 5" id="KW-0479">Metal-binding</keyword>
<evidence type="ECO:0000256" key="3">
    <source>
        <dbReference type="ARBA" id="ARBA00023002"/>
    </source>
</evidence>
<protein>
    <recommendedName>
        <fullName evidence="6">Fe2OG dioxygenase domain-containing protein</fullName>
    </recommendedName>
</protein>
<gene>
    <name evidence="7" type="ORF">SORBI_3005G213500</name>
</gene>
<evidence type="ECO:0000313" key="7">
    <source>
        <dbReference type="EMBL" id="KXG29110.1"/>
    </source>
</evidence>
<dbReference type="InterPro" id="IPR027443">
    <property type="entry name" value="IPNS-like_sf"/>
</dbReference>
<dbReference type="EMBL" id="CM000764">
    <property type="protein sequence ID" value="KXG29110.1"/>
    <property type="molecule type" value="Genomic_DNA"/>
</dbReference>
<dbReference type="OrthoDB" id="288590at2759"/>
<dbReference type="Gramene" id="KXG29110">
    <property type="protein sequence ID" value="KXG29110"/>
    <property type="gene ID" value="SORBI_3005G213500"/>
</dbReference>
<dbReference type="FunCoup" id="A0A1B6PTW8">
    <property type="interactions" value="16"/>
</dbReference>
<dbReference type="PANTHER" id="PTHR47991">
    <property type="entry name" value="OXOGLUTARATE/IRON-DEPENDENT DIOXYGENASE"/>
    <property type="match status" value="1"/>
</dbReference>
<sequence>MALAADDESWRVPSLVQELAATVQEPPSRYLIPEQDRRHDQLAGVEMPVPVPTIDLQRLLATDDSADEEASKLRSALLSWGFFLVTNHGIATSVMDALMAASREFFRKPLEEKQMYSNLIEGKQWQLEGYGNDPVTTQDQILDWCDRLHLMVEPEDERNLDRWPGHPETFRGLLHEYTMGCRRVKDGILRAMARLLELDDDDGILGQFGDKGSTHARFSYYPACPRPDLVLGVSPHNDVCVLTLLLADEHVGGLQFHRDGTWYCVPPVHGRALLVNVGVSLEIMSNGIFKGPLHRVVTNSEKERMSLAMFYTTDFEKEIEPIAQLLDDKRPARYKKIKFKDFVAAHHEYFSKRERVIESLKILI</sequence>
<evidence type="ECO:0000259" key="6">
    <source>
        <dbReference type="PROSITE" id="PS51471"/>
    </source>
</evidence>
<comment type="similarity">
    <text evidence="1 5">Belongs to the iron/ascorbate-dependent oxidoreductase family.</text>
</comment>